<dbReference type="SUPFAM" id="SSF51045">
    <property type="entry name" value="WW domain"/>
    <property type="match status" value="1"/>
</dbReference>
<dbReference type="InterPro" id="IPR001202">
    <property type="entry name" value="WW_dom"/>
</dbReference>
<feature type="compositionally biased region" description="Polar residues" evidence="1">
    <location>
        <begin position="270"/>
        <end position="295"/>
    </location>
</feature>
<reference evidence="3" key="1">
    <citation type="submission" date="2014-09" db="EMBL/GenBank/DDBJ databases">
        <title>Draft genome sequence of an oleaginous Mucoromycotina fungus Mucor ambiguus NBRC6742.</title>
        <authorList>
            <person name="Takeda I."/>
            <person name="Yamane N."/>
            <person name="Morita T."/>
            <person name="Tamano K."/>
            <person name="Machida M."/>
            <person name="Baker S."/>
            <person name="Koike H."/>
        </authorList>
    </citation>
    <scope>NUCLEOTIDE SEQUENCE</scope>
    <source>
        <strain evidence="3">NBRC 6742</strain>
    </source>
</reference>
<sequence>MNSSYHTSTTENGHRRSDSRRQTRFSGDTYDSHRQSSSRAHEREQDTPTATKDSTHSSNSALLMNRDEIVLSYPEKAIPAKEPVISLDIEDDEERIMQADWGNESDDEEDHATMQKQHKRLSTVEREEIERTDRESKGIWVRHTADDGRPYYYNSVTRESVWEIPKSATATPVPTASIRIASSAINTHSATKHAKASHASTTRTGSDRSSSRPYTTHSDTISKKSQLRSNSEPTAITSSNNTAKATTVKRDRDHTKEKDDAEVQGRARNDVSTATNTNADIGQRSNSANRSTVVQTFERRTSYNSRERSREKRSRLEASRSSHRSGYMGRRSRSRSPLPPPPPRDLYYDSYRYHHRSPSPPPYRHYPPYYHPYDDRIRHSPPPDLRYRYYELSPPPPLSPPPYYHRSRERSWERYETAHRARYYR</sequence>
<feature type="region of interest" description="Disordered" evidence="1">
    <location>
        <begin position="1"/>
        <end position="62"/>
    </location>
</feature>
<feature type="compositionally biased region" description="Polar residues" evidence="1">
    <location>
        <begin position="213"/>
        <end position="245"/>
    </location>
</feature>
<organism evidence="3">
    <name type="scientific">Mucor ambiguus</name>
    <dbReference type="NCBI Taxonomy" id="91626"/>
    <lineage>
        <taxon>Eukaryota</taxon>
        <taxon>Fungi</taxon>
        <taxon>Fungi incertae sedis</taxon>
        <taxon>Mucoromycota</taxon>
        <taxon>Mucoromycotina</taxon>
        <taxon>Mucoromycetes</taxon>
        <taxon>Mucorales</taxon>
        <taxon>Mucorineae</taxon>
        <taxon>Mucoraceae</taxon>
        <taxon>Mucor</taxon>
    </lineage>
</organism>
<protein>
    <recommendedName>
        <fullName evidence="2">WW domain-containing protein</fullName>
    </recommendedName>
</protein>
<evidence type="ECO:0000313" key="3">
    <source>
        <dbReference type="EMBL" id="GAN10966.1"/>
    </source>
</evidence>
<gene>
    <name evidence="3" type="ORF">MAM1_0439d10516</name>
</gene>
<dbReference type="SMART" id="SM00456">
    <property type="entry name" value="WW"/>
    <property type="match status" value="1"/>
</dbReference>
<evidence type="ECO:0000313" key="4">
    <source>
        <dbReference type="Proteomes" id="UP000053815"/>
    </source>
</evidence>
<feature type="domain" description="WW" evidence="2">
    <location>
        <begin position="140"/>
        <end position="167"/>
    </location>
</feature>
<accession>A0A0C9MJE2</accession>
<dbReference type="InterPro" id="IPR036020">
    <property type="entry name" value="WW_dom_sf"/>
</dbReference>
<feature type="compositionally biased region" description="Basic and acidic residues" evidence="1">
    <location>
        <begin position="122"/>
        <end position="135"/>
    </location>
</feature>
<dbReference type="PROSITE" id="PS50020">
    <property type="entry name" value="WW_DOMAIN_2"/>
    <property type="match status" value="1"/>
</dbReference>
<dbReference type="Pfam" id="PF00397">
    <property type="entry name" value="WW"/>
    <property type="match status" value="1"/>
</dbReference>
<dbReference type="EMBL" id="DF836728">
    <property type="protein sequence ID" value="GAN10966.1"/>
    <property type="molecule type" value="Genomic_DNA"/>
</dbReference>
<dbReference type="Gene3D" id="2.20.70.10">
    <property type="match status" value="1"/>
</dbReference>
<dbReference type="CDD" id="cd00201">
    <property type="entry name" value="WW"/>
    <property type="match status" value="1"/>
</dbReference>
<feature type="compositionally biased region" description="Basic and acidic residues" evidence="1">
    <location>
        <begin position="12"/>
        <end position="21"/>
    </location>
</feature>
<evidence type="ECO:0000256" key="1">
    <source>
        <dbReference type="SAM" id="MobiDB-lite"/>
    </source>
</evidence>
<name>A0A0C9MJE2_9FUNG</name>
<feature type="compositionally biased region" description="Basic and acidic residues" evidence="1">
    <location>
        <begin position="30"/>
        <end position="46"/>
    </location>
</feature>
<feature type="compositionally biased region" description="Basic and acidic residues" evidence="1">
    <location>
        <begin position="297"/>
        <end position="320"/>
    </location>
</feature>
<feature type="compositionally biased region" description="Pro residues" evidence="1">
    <location>
        <begin position="393"/>
        <end position="403"/>
    </location>
</feature>
<evidence type="ECO:0000259" key="2">
    <source>
        <dbReference type="PROSITE" id="PS50020"/>
    </source>
</evidence>
<dbReference type="OrthoDB" id="2289908at2759"/>
<feature type="region of interest" description="Disordered" evidence="1">
    <location>
        <begin position="187"/>
        <end position="405"/>
    </location>
</feature>
<dbReference type="AlphaFoldDB" id="A0A0C9MJE2"/>
<feature type="compositionally biased region" description="Basic and acidic residues" evidence="1">
    <location>
        <begin position="248"/>
        <end position="269"/>
    </location>
</feature>
<feature type="region of interest" description="Disordered" evidence="1">
    <location>
        <begin position="101"/>
        <end position="135"/>
    </location>
</feature>
<feature type="compositionally biased region" description="Polar residues" evidence="1">
    <location>
        <begin position="47"/>
        <end position="62"/>
    </location>
</feature>
<dbReference type="Proteomes" id="UP000053815">
    <property type="component" value="Unassembled WGS sequence"/>
</dbReference>
<keyword evidence="4" id="KW-1185">Reference proteome</keyword>
<feature type="compositionally biased region" description="Polar residues" evidence="1">
    <location>
        <begin position="1"/>
        <end position="11"/>
    </location>
</feature>
<proteinExistence type="predicted"/>